<evidence type="ECO:0000313" key="1">
    <source>
        <dbReference type="EMBL" id="KAB2954203.1"/>
    </source>
</evidence>
<proteinExistence type="predicted"/>
<gene>
    <name evidence="1" type="ORF">F9B85_00425</name>
</gene>
<keyword evidence="2" id="KW-1185">Reference proteome</keyword>
<accession>A0A6I0F3W0</accession>
<dbReference type="AlphaFoldDB" id="A0A6I0F3W0"/>
<protein>
    <recommendedName>
        <fullName evidence="3">PhiEco32-like amidoligase-type 2 protein</fullName>
    </recommendedName>
</protein>
<dbReference type="Proteomes" id="UP000468766">
    <property type="component" value="Unassembled WGS sequence"/>
</dbReference>
<dbReference type="InterPro" id="IPR025681">
    <property type="entry name" value="COOH-NH2_lig"/>
</dbReference>
<comment type="caution">
    <text evidence="1">The sequence shown here is derived from an EMBL/GenBank/DDBJ whole genome shotgun (WGS) entry which is preliminary data.</text>
</comment>
<evidence type="ECO:0000313" key="2">
    <source>
        <dbReference type="Proteomes" id="UP000468766"/>
    </source>
</evidence>
<dbReference type="Pfam" id="PF14395">
    <property type="entry name" value="COOH-NH2_lig"/>
    <property type="match status" value="1"/>
</dbReference>
<sequence length="508" mass="58174">MYAICKTRGGIVMNIYIHYDQYSSLSELIRKLSAKGIKVTSGREKPENPVDYYIHWTLSPEAREVKALQRSYNSQSNRLGPENYQEIEAILHQNHLRAFLGGQGTAWPITIWPKEYLIYLWDSKVVATERKIVLTSQIKDIKNRGSQQNFQWLNNLTEWEKDRLIPTAMRALHCLGLDFGKVQIGINRSNGPVILGIDPAPSLPKKLAHAYADIIVKSIKKGEEKKSITIGSDPEFMLSLQPGHRMVPASRFFPRQGLIGCDNRRAFGASDDLPLAEVRPEPADSVNEAMEKIRKALREATRLCPYANIAWMAGSEPYPGYPTGGHIHFGGIEPNNLILRALDQYLAFPLLFLENREKAKQRRQFYGTIGDFRVKAHGFEYRTPGSWLTTPELTRVALTLAYLTVKNYPMLKRWDFADLSFQEAFYSSELEKLVPAFQSTLAELYQVDRTEDTRVLINMIWLMYQEGMGNNEKIDLRKSWNLPIGVQRYRHVAKPRHSFSWLPGSAIR</sequence>
<reference evidence="1 2" key="1">
    <citation type="submission" date="2019-10" db="EMBL/GenBank/DDBJ databases">
        <title>Whole-genome sequence of the extremophile Heliorestis acidaminivorans DSM 24790.</title>
        <authorList>
            <person name="Kyndt J.A."/>
            <person name="Meyer T.E."/>
        </authorList>
    </citation>
    <scope>NUCLEOTIDE SEQUENCE [LARGE SCALE GENOMIC DNA]</scope>
    <source>
        <strain evidence="1 2">DSM 24790</strain>
    </source>
</reference>
<name>A0A6I0F3W0_9FIRM</name>
<dbReference type="OrthoDB" id="2078085at2"/>
<organism evidence="1 2">
    <name type="scientific">Heliorestis acidaminivorans</name>
    <dbReference type="NCBI Taxonomy" id="553427"/>
    <lineage>
        <taxon>Bacteria</taxon>
        <taxon>Bacillati</taxon>
        <taxon>Bacillota</taxon>
        <taxon>Clostridia</taxon>
        <taxon>Eubacteriales</taxon>
        <taxon>Heliobacteriaceae</taxon>
        <taxon>Heliorestis</taxon>
    </lineage>
</organism>
<dbReference type="EMBL" id="WBXO01000001">
    <property type="protein sequence ID" value="KAB2954203.1"/>
    <property type="molecule type" value="Genomic_DNA"/>
</dbReference>
<evidence type="ECO:0008006" key="3">
    <source>
        <dbReference type="Google" id="ProtNLM"/>
    </source>
</evidence>